<protein>
    <submittedName>
        <fullName evidence="2">Uncharacterized protein</fullName>
    </submittedName>
</protein>
<evidence type="ECO:0000313" key="3">
    <source>
        <dbReference type="Proteomes" id="UP000070700"/>
    </source>
</evidence>
<proteinExistence type="predicted"/>
<feature type="region of interest" description="Disordered" evidence="1">
    <location>
        <begin position="224"/>
        <end position="284"/>
    </location>
</feature>
<reference evidence="2 3" key="1">
    <citation type="submission" date="2015-10" db="EMBL/GenBank/DDBJ databases">
        <title>Full genome of DAOMC 229536 Phialocephala scopiformis, a fungal endophyte of spruce producing the potent anti-insectan compound rugulosin.</title>
        <authorList>
            <consortium name="DOE Joint Genome Institute"/>
            <person name="Walker A.K."/>
            <person name="Frasz S.L."/>
            <person name="Seifert K.A."/>
            <person name="Miller J.D."/>
            <person name="Mondo S.J."/>
            <person name="Labutti K."/>
            <person name="Lipzen A."/>
            <person name="Dockter R."/>
            <person name="Kennedy M."/>
            <person name="Grigoriev I.V."/>
            <person name="Spatafora J.W."/>
        </authorList>
    </citation>
    <scope>NUCLEOTIDE SEQUENCE [LARGE SCALE GENOMIC DNA]</scope>
    <source>
        <strain evidence="2 3">CBS 120377</strain>
    </source>
</reference>
<dbReference type="AlphaFoldDB" id="A0A194XTY7"/>
<gene>
    <name evidence="2" type="ORF">LY89DRAFT_2602</name>
</gene>
<evidence type="ECO:0000313" key="2">
    <source>
        <dbReference type="EMBL" id="KUJ23785.1"/>
    </source>
</evidence>
<feature type="region of interest" description="Disordered" evidence="1">
    <location>
        <begin position="181"/>
        <end position="202"/>
    </location>
</feature>
<dbReference type="RefSeq" id="XP_018078140.1">
    <property type="nucleotide sequence ID" value="XM_018206267.1"/>
</dbReference>
<organism evidence="2 3">
    <name type="scientific">Mollisia scopiformis</name>
    <name type="common">Conifer needle endophyte fungus</name>
    <name type="synonym">Phialocephala scopiformis</name>
    <dbReference type="NCBI Taxonomy" id="149040"/>
    <lineage>
        <taxon>Eukaryota</taxon>
        <taxon>Fungi</taxon>
        <taxon>Dikarya</taxon>
        <taxon>Ascomycota</taxon>
        <taxon>Pezizomycotina</taxon>
        <taxon>Leotiomycetes</taxon>
        <taxon>Helotiales</taxon>
        <taxon>Mollisiaceae</taxon>
        <taxon>Mollisia</taxon>
    </lineage>
</organism>
<accession>A0A194XTY7</accession>
<feature type="compositionally biased region" description="Polar residues" evidence="1">
    <location>
        <begin position="181"/>
        <end position="193"/>
    </location>
</feature>
<dbReference type="KEGG" id="psco:LY89DRAFT_2602"/>
<name>A0A194XTY7_MOLSC</name>
<feature type="compositionally biased region" description="Polar residues" evidence="1">
    <location>
        <begin position="225"/>
        <end position="246"/>
    </location>
</feature>
<dbReference type="GeneID" id="28815993"/>
<dbReference type="InParanoid" id="A0A194XTY7"/>
<sequence length="357" mass="39855">MSSAINTPGKRKRARDGIEYDYLPRTPGTMFTMDLGSQPRSGATYFEPPVIPIQPPVRCHFDRNEDFAIGGITSWPQDSLQDPCSRHDSYFGNASFFENQFEAPRLNYTFRPLERDDNLPHAEAHPRSQLGQIEYNTNSLTRGASPPTGLDQSDLPIANTISDWVTKSRNLTMLPPEITIDSPSSVAPPSTQFLDPPSVLEVEPRPSTDLAMTMARRRQHLYHWGSQTSSSSENYFQTPPSSLSTSEGKHDVGWYSGSTNLPERHQRHSISTDTSELSGHGSGSLQPVVYTPQSSSRGDWPGTSHNLPRISALTKGLQEGRSESCARCRSLSYLSSFEQNQMFFCSRETMRELSKFA</sequence>
<dbReference type="EMBL" id="KQ947404">
    <property type="protein sequence ID" value="KUJ23785.1"/>
    <property type="molecule type" value="Genomic_DNA"/>
</dbReference>
<evidence type="ECO:0000256" key="1">
    <source>
        <dbReference type="SAM" id="MobiDB-lite"/>
    </source>
</evidence>
<dbReference type="Proteomes" id="UP000070700">
    <property type="component" value="Unassembled WGS sequence"/>
</dbReference>
<keyword evidence="3" id="KW-1185">Reference proteome</keyword>